<comment type="subunit">
    <text evidence="8">Homodimer.</text>
</comment>
<comment type="similarity">
    <text evidence="1 8 9">Belongs to the class-I aminoacyl-tRNA synthetase family.</text>
</comment>
<dbReference type="PANTHER" id="PTHR43766">
    <property type="entry name" value="TRYPTOPHAN--TRNA LIGASE, MITOCHONDRIAL"/>
    <property type="match status" value="1"/>
</dbReference>
<evidence type="ECO:0000256" key="10">
    <source>
        <dbReference type="SAM" id="MobiDB-lite"/>
    </source>
</evidence>
<dbReference type="InterPro" id="IPR024109">
    <property type="entry name" value="Trp-tRNA-ligase_bac-type"/>
</dbReference>
<dbReference type="Gene3D" id="1.10.240.10">
    <property type="entry name" value="Tyrosyl-Transfer RNA Synthetase"/>
    <property type="match status" value="1"/>
</dbReference>
<dbReference type="EC" id="6.1.1.2" evidence="8"/>
<feature type="binding site" evidence="8">
    <location>
        <position position="147"/>
    </location>
    <ligand>
        <name>L-tryptophan</name>
        <dbReference type="ChEBI" id="CHEBI:57912"/>
    </ligand>
</feature>
<dbReference type="InterPro" id="IPR050203">
    <property type="entry name" value="Trp-tRNA_synthetase"/>
</dbReference>
<gene>
    <name evidence="11" type="primary">trpS_2</name>
    <name evidence="8" type="synonym">trpS</name>
    <name evidence="11" type="ORF">GCM10009681_30970</name>
</gene>
<keyword evidence="8" id="KW-0963">Cytoplasm</keyword>
<dbReference type="InterPro" id="IPR002305">
    <property type="entry name" value="aa-tRNA-synth_Ic"/>
</dbReference>
<evidence type="ECO:0000256" key="2">
    <source>
        <dbReference type="ARBA" id="ARBA00022598"/>
    </source>
</evidence>
<comment type="caution">
    <text evidence="8">Lacks conserved residue(s) required for the propagation of feature annotation.</text>
</comment>
<dbReference type="NCBIfam" id="TIGR00233">
    <property type="entry name" value="trpS"/>
    <property type="match status" value="1"/>
</dbReference>
<dbReference type="InterPro" id="IPR014729">
    <property type="entry name" value="Rossmann-like_a/b/a_fold"/>
</dbReference>
<keyword evidence="2 8" id="KW-0436">Ligase</keyword>
<name>A0ABP4WLJ7_9ACTN</name>
<feature type="binding site" evidence="8">
    <location>
        <begin position="159"/>
        <end position="161"/>
    </location>
    <ligand>
        <name>ATP</name>
        <dbReference type="ChEBI" id="CHEBI:30616"/>
    </ligand>
</feature>
<keyword evidence="6 8" id="KW-0030">Aminoacyl-tRNA synthetase</keyword>
<dbReference type="Proteomes" id="UP001500655">
    <property type="component" value="Unassembled WGS sequence"/>
</dbReference>
<reference evidence="12" key="1">
    <citation type="journal article" date="2019" name="Int. J. Syst. Evol. Microbiol.">
        <title>The Global Catalogue of Microorganisms (GCM) 10K type strain sequencing project: providing services to taxonomists for standard genome sequencing and annotation.</title>
        <authorList>
            <consortium name="The Broad Institute Genomics Platform"/>
            <consortium name="The Broad Institute Genome Sequencing Center for Infectious Disease"/>
            <person name="Wu L."/>
            <person name="Ma J."/>
        </authorList>
    </citation>
    <scope>NUCLEOTIDE SEQUENCE [LARGE SCALE GENOMIC DNA]</scope>
    <source>
        <strain evidence="12">JCM 13249</strain>
    </source>
</reference>
<evidence type="ECO:0000256" key="4">
    <source>
        <dbReference type="ARBA" id="ARBA00022840"/>
    </source>
</evidence>
<protein>
    <recommendedName>
        <fullName evidence="8">Tryptophan--tRNA ligase</fullName>
        <ecNumber evidence="8">6.1.1.2</ecNumber>
    </recommendedName>
    <alternativeName>
        <fullName evidence="8">Tryptophanyl-tRNA synthetase</fullName>
        <shortName evidence="8">TrpRS</shortName>
    </alternativeName>
</protein>
<dbReference type="PANTHER" id="PTHR43766:SF1">
    <property type="entry name" value="TRYPTOPHAN--TRNA LIGASE, MITOCHONDRIAL"/>
    <property type="match status" value="1"/>
</dbReference>
<comment type="subcellular location">
    <subcellularLocation>
        <location evidence="8">Cytoplasm</location>
    </subcellularLocation>
</comment>
<feature type="compositionally biased region" description="Polar residues" evidence="10">
    <location>
        <begin position="1"/>
        <end position="19"/>
    </location>
</feature>
<dbReference type="EMBL" id="BAAALS010000014">
    <property type="protein sequence ID" value="GAA1757519.1"/>
    <property type="molecule type" value="Genomic_DNA"/>
</dbReference>
<feature type="binding site" evidence="8">
    <location>
        <begin position="32"/>
        <end position="33"/>
    </location>
    <ligand>
        <name>ATP</name>
        <dbReference type="ChEBI" id="CHEBI:30616"/>
    </ligand>
</feature>
<dbReference type="HAMAP" id="MF_00140_B">
    <property type="entry name" value="Trp_tRNA_synth_B"/>
    <property type="match status" value="1"/>
</dbReference>
<keyword evidence="5 8" id="KW-0648">Protein biosynthesis</keyword>
<evidence type="ECO:0000256" key="7">
    <source>
        <dbReference type="ARBA" id="ARBA00049929"/>
    </source>
</evidence>
<feature type="region of interest" description="Disordered" evidence="10">
    <location>
        <begin position="1"/>
        <end position="23"/>
    </location>
</feature>
<feature type="binding site" evidence="8">
    <location>
        <position position="198"/>
    </location>
    <ligand>
        <name>ATP</name>
        <dbReference type="ChEBI" id="CHEBI:30616"/>
    </ligand>
</feature>
<evidence type="ECO:0000256" key="9">
    <source>
        <dbReference type="RuleBase" id="RU363036"/>
    </source>
</evidence>
<evidence type="ECO:0000313" key="12">
    <source>
        <dbReference type="Proteomes" id="UP001500655"/>
    </source>
</evidence>
<sequence length="340" mass="36985">MITTQTAPPSVAQPATTRRLSGFKPTGRLQLGNYLGAIRPMVDSQRDHEPIVMIANLHALTVEHDPDRLREHTTRMLATLLAAGVDTARTTCYLQSDVPEHAELHYLLECATGYGEAARMIQFKEKSRGNATVRLSLLTYPVLMAADVLLHDTDEVPVGDDQTQHLELARDVANRFNTRYGRTFVVPRGVTPAVAARVMDLADPRSKMGKTATTDGGVIFLLDPADVIARKVARAVTDPAPDVAYDPDRRPGAANLLEILAALRPGTTPAGLAGEFSSYRQLKDEVAEALVETLRPLRARYDALMADHGHLEHVRRSGAAAARERAARTVARAKDAIGIP</sequence>
<keyword evidence="12" id="KW-1185">Reference proteome</keyword>
<accession>A0ABP4WLJ7</accession>
<feature type="binding site" evidence="8">
    <location>
        <begin position="24"/>
        <end position="26"/>
    </location>
    <ligand>
        <name>ATP</name>
        <dbReference type="ChEBI" id="CHEBI:30616"/>
    </ligand>
</feature>
<dbReference type="RefSeq" id="WP_344082093.1">
    <property type="nucleotide sequence ID" value="NZ_BAAALS010000014.1"/>
</dbReference>
<dbReference type="PRINTS" id="PR01039">
    <property type="entry name" value="TRNASYNTHTRP"/>
</dbReference>
<organism evidence="11 12">
    <name type="scientific">Luedemannella helvata</name>
    <dbReference type="NCBI Taxonomy" id="349315"/>
    <lineage>
        <taxon>Bacteria</taxon>
        <taxon>Bacillati</taxon>
        <taxon>Actinomycetota</taxon>
        <taxon>Actinomycetes</taxon>
        <taxon>Micromonosporales</taxon>
        <taxon>Micromonosporaceae</taxon>
        <taxon>Luedemannella</taxon>
    </lineage>
</organism>
<evidence type="ECO:0000256" key="5">
    <source>
        <dbReference type="ARBA" id="ARBA00022917"/>
    </source>
</evidence>
<dbReference type="CDD" id="cd00806">
    <property type="entry name" value="TrpRS_core"/>
    <property type="match status" value="1"/>
</dbReference>
<keyword evidence="4 8" id="KW-0067">ATP-binding</keyword>
<dbReference type="SUPFAM" id="SSF52374">
    <property type="entry name" value="Nucleotidylyl transferase"/>
    <property type="match status" value="1"/>
</dbReference>
<dbReference type="Pfam" id="PF00579">
    <property type="entry name" value="tRNA-synt_1b"/>
    <property type="match status" value="1"/>
</dbReference>
<comment type="caution">
    <text evidence="11">The sequence shown here is derived from an EMBL/GenBank/DDBJ whole genome shotgun (WGS) entry which is preliminary data.</text>
</comment>
<evidence type="ECO:0000313" key="11">
    <source>
        <dbReference type="EMBL" id="GAA1757519.1"/>
    </source>
</evidence>
<comment type="function">
    <text evidence="8">Catalyzes the attachment of tryptophan to tRNA(Trp).</text>
</comment>
<dbReference type="Gene3D" id="3.40.50.620">
    <property type="entry name" value="HUPs"/>
    <property type="match status" value="1"/>
</dbReference>
<dbReference type="InterPro" id="IPR002306">
    <property type="entry name" value="Trp-tRNA-ligase"/>
</dbReference>
<dbReference type="GO" id="GO:0016874">
    <property type="term" value="F:ligase activity"/>
    <property type="evidence" value="ECO:0007669"/>
    <property type="project" value="UniProtKB-KW"/>
</dbReference>
<evidence type="ECO:0000256" key="8">
    <source>
        <dbReference type="HAMAP-Rule" id="MF_00140"/>
    </source>
</evidence>
<evidence type="ECO:0000256" key="1">
    <source>
        <dbReference type="ARBA" id="ARBA00005594"/>
    </source>
</evidence>
<comment type="catalytic activity">
    <reaction evidence="7 8">
        <text>tRNA(Trp) + L-tryptophan + ATP = L-tryptophyl-tRNA(Trp) + AMP + diphosphate + H(+)</text>
        <dbReference type="Rhea" id="RHEA:24080"/>
        <dbReference type="Rhea" id="RHEA-COMP:9671"/>
        <dbReference type="Rhea" id="RHEA-COMP:9705"/>
        <dbReference type="ChEBI" id="CHEBI:15378"/>
        <dbReference type="ChEBI" id="CHEBI:30616"/>
        <dbReference type="ChEBI" id="CHEBI:33019"/>
        <dbReference type="ChEBI" id="CHEBI:57912"/>
        <dbReference type="ChEBI" id="CHEBI:78442"/>
        <dbReference type="ChEBI" id="CHEBI:78535"/>
        <dbReference type="ChEBI" id="CHEBI:456215"/>
        <dbReference type="EC" id="6.1.1.2"/>
    </reaction>
</comment>
<evidence type="ECO:0000256" key="3">
    <source>
        <dbReference type="ARBA" id="ARBA00022741"/>
    </source>
</evidence>
<keyword evidence="3 8" id="KW-0547">Nucleotide-binding</keyword>
<proteinExistence type="inferred from homology"/>
<evidence type="ECO:0000256" key="6">
    <source>
        <dbReference type="ARBA" id="ARBA00023146"/>
    </source>
</evidence>